<keyword evidence="2" id="KW-0808">Transferase</keyword>
<dbReference type="Pfam" id="PF00814">
    <property type="entry name" value="TsaD"/>
    <property type="match status" value="1"/>
</dbReference>
<evidence type="ECO:0000313" key="3">
    <source>
        <dbReference type="Proteomes" id="UP001321506"/>
    </source>
</evidence>
<organism evidence="2 3">
    <name type="scientific">Ruicaihuangia caeni</name>
    <dbReference type="NCBI Taxonomy" id="3042517"/>
    <lineage>
        <taxon>Bacteria</taxon>
        <taxon>Bacillati</taxon>
        <taxon>Actinomycetota</taxon>
        <taxon>Actinomycetes</taxon>
        <taxon>Micrococcales</taxon>
        <taxon>Microbacteriaceae</taxon>
        <taxon>Ruicaihuangia</taxon>
    </lineage>
</organism>
<dbReference type="GO" id="GO:0005829">
    <property type="term" value="C:cytosol"/>
    <property type="evidence" value="ECO:0007669"/>
    <property type="project" value="TreeGrafter"/>
</dbReference>
<dbReference type="PANTHER" id="PTHR11735">
    <property type="entry name" value="TRNA N6-ADENOSINE THREONYLCARBAMOYLTRANSFERASE"/>
    <property type="match status" value="1"/>
</dbReference>
<dbReference type="NCBIfam" id="TIGR03725">
    <property type="entry name" value="T6A_YeaZ"/>
    <property type="match status" value="1"/>
</dbReference>
<evidence type="ECO:0000259" key="1">
    <source>
        <dbReference type="Pfam" id="PF00814"/>
    </source>
</evidence>
<dbReference type="RefSeq" id="WP_281488402.1">
    <property type="nucleotide sequence ID" value="NZ_JASATX010000002.1"/>
</dbReference>
<dbReference type="GO" id="GO:0061711">
    <property type="term" value="F:tRNA N(6)-L-threonylcarbamoyladenine synthase activity"/>
    <property type="evidence" value="ECO:0007669"/>
    <property type="project" value="UniProtKB-EC"/>
</dbReference>
<dbReference type="GO" id="GO:0002949">
    <property type="term" value="P:tRNA threonylcarbamoyladenosine modification"/>
    <property type="evidence" value="ECO:0007669"/>
    <property type="project" value="InterPro"/>
</dbReference>
<accession>A0AAW6T5V7</accession>
<reference evidence="2 3" key="1">
    <citation type="submission" date="2023-04" db="EMBL/GenBank/DDBJ databases">
        <title>Klugiella caeni sp. nov. isolated from the sludge of biochemical tank.</title>
        <authorList>
            <person name="Geng K."/>
        </authorList>
    </citation>
    <scope>NUCLEOTIDE SEQUENCE [LARGE SCALE GENOMIC DNA]</scope>
    <source>
        <strain evidence="2 3">YN-L-19</strain>
    </source>
</reference>
<evidence type="ECO:0000313" key="2">
    <source>
        <dbReference type="EMBL" id="MDI2098619.1"/>
    </source>
</evidence>
<gene>
    <name evidence="2" type="primary">tsaB</name>
    <name evidence="2" type="ORF">QF206_06535</name>
</gene>
<dbReference type="Gene3D" id="3.30.420.40">
    <property type="match status" value="1"/>
</dbReference>
<dbReference type="InterPro" id="IPR022496">
    <property type="entry name" value="T6A_TsaB"/>
</dbReference>
<feature type="domain" description="Gcp-like" evidence="1">
    <location>
        <begin position="22"/>
        <end position="127"/>
    </location>
</feature>
<keyword evidence="3" id="KW-1185">Reference proteome</keyword>
<dbReference type="Gene3D" id="3.30.420.200">
    <property type="match status" value="1"/>
</dbReference>
<dbReference type="InterPro" id="IPR043129">
    <property type="entry name" value="ATPase_NBD"/>
</dbReference>
<dbReference type="EC" id="2.3.1.234" evidence="2"/>
<comment type="caution">
    <text evidence="2">The sequence shown here is derived from an EMBL/GenBank/DDBJ whole genome shotgun (WGS) entry which is preliminary data.</text>
</comment>
<keyword evidence="2" id="KW-0012">Acyltransferase</keyword>
<proteinExistence type="predicted"/>
<sequence>MLLAIDTSIGTSVAVVDRDRGVLAERATSDTRSHAEVIGAYIDECLGEAQVAASALSAVAIGMGPGPFTGLRVGIAAANAFAFGIGRPVVRVVSHDAVAFAELRAGRRDPVLVVSDARRREVYWSTYAAPDSEGLPKRVQGPALTRPDGLEDAVTRLDEYRRVDASEVSAGALGMLAETMHPHGREFAASEPLYLRSPDVTLAKAPKRVTG</sequence>
<name>A0AAW6T5V7_9MICO</name>
<dbReference type="AlphaFoldDB" id="A0AAW6T5V7"/>
<dbReference type="EMBL" id="JASATX010000002">
    <property type="protein sequence ID" value="MDI2098619.1"/>
    <property type="molecule type" value="Genomic_DNA"/>
</dbReference>
<dbReference type="SUPFAM" id="SSF53067">
    <property type="entry name" value="Actin-like ATPase domain"/>
    <property type="match status" value="2"/>
</dbReference>
<dbReference type="Proteomes" id="UP001321506">
    <property type="component" value="Unassembled WGS sequence"/>
</dbReference>
<dbReference type="PANTHER" id="PTHR11735:SF11">
    <property type="entry name" value="TRNA THREONYLCARBAMOYLADENOSINE BIOSYNTHESIS PROTEIN TSAB"/>
    <property type="match status" value="1"/>
</dbReference>
<dbReference type="InterPro" id="IPR000905">
    <property type="entry name" value="Gcp-like_dom"/>
</dbReference>
<protein>
    <submittedName>
        <fullName evidence="2">tRNA (Adenosine(37)-N6)-threonylcarbamoyltransferase complex dimerization subunit type 1 TsaB</fullName>
        <ecNumber evidence="2">2.3.1.234</ecNumber>
    </submittedName>
</protein>